<feature type="compositionally biased region" description="Polar residues" evidence="1">
    <location>
        <begin position="23"/>
        <end position="33"/>
    </location>
</feature>
<feature type="signal peptide" evidence="2">
    <location>
        <begin position="1"/>
        <end position="22"/>
    </location>
</feature>
<accession>A0A3N4VS22</accession>
<dbReference type="OrthoDB" id="5689289at2"/>
<feature type="compositionally biased region" description="Polar residues" evidence="1">
    <location>
        <begin position="40"/>
        <end position="60"/>
    </location>
</feature>
<evidence type="ECO:0000313" key="3">
    <source>
        <dbReference type="EMBL" id="RPE82719.1"/>
    </source>
</evidence>
<feature type="chain" id="PRO_5018209434" description="DUF5067 domain-containing protein" evidence="2">
    <location>
        <begin position="23"/>
        <end position="193"/>
    </location>
</feature>
<gene>
    <name evidence="3" type="ORF">EDC46_1390</name>
</gene>
<evidence type="ECO:0000313" key="4">
    <source>
        <dbReference type="Proteomes" id="UP000281691"/>
    </source>
</evidence>
<reference evidence="3 4" key="1">
    <citation type="submission" date="2018-11" db="EMBL/GenBank/DDBJ databases">
        <title>Genomic Encyclopedia of Type Strains, Phase IV (KMG-IV): sequencing the most valuable type-strain genomes for metagenomic binning, comparative biology and taxonomic classification.</title>
        <authorList>
            <person name="Goeker M."/>
        </authorList>
    </citation>
    <scope>NUCLEOTIDE SEQUENCE [LARGE SCALE GENOMIC DNA]</scope>
    <source>
        <strain evidence="3 4">DSM 27238</strain>
    </source>
</reference>
<evidence type="ECO:0008006" key="5">
    <source>
        <dbReference type="Google" id="ProtNLM"/>
    </source>
</evidence>
<proteinExistence type="predicted"/>
<evidence type="ECO:0000256" key="1">
    <source>
        <dbReference type="SAM" id="MobiDB-lite"/>
    </source>
</evidence>
<comment type="caution">
    <text evidence="3">The sequence shown here is derived from an EMBL/GenBank/DDBJ whole genome shotgun (WGS) entry which is preliminary data.</text>
</comment>
<sequence length="193" mass="21425">MKLFKSLLMLSLSAVIAMSASAETNTHNKQQKQSTHKAQKQSTQKPVKAVNSSAKANTNKKAVPVADTGERELKRFTDSLELKFVGVETKEVNNEKVVSFNYSLKNKSKNTMKKVHWATILIFNQQPILILDEPIAFGGGFKAGSALPISYTIPFSQLPQVAQQVLSDPKNKFTIQFQAKEIDFTNGKKIIVK</sequence>
<dbReference type="Proteomes" id="UP000281691">
    <property type="component" value="Unassembled WGS sequence"/>
</dbReference>
<keyword evidence="2" id="KW-0732">Signal</keyword>
<keyword evidence="4" id="KW-1185">Reference proteome</keyword>
<dbReference type="RefSeq" id="WP_124211538.1">
    <property type="nucleotide sequence ID" value="NZ_CP016615.1"/>
</dbReference>
<feature type="region of interest" description="Disordered" evidence="1">
    <location>
        <begin position="23"/>
        <end position="66"/>
    </location>
</feature>
<organism evidence="3 4">
    <name type="scientific">Vespertiliibacter pulmonis</name>
    <dbReference type="NCBI Taxonomy" id="1443036"/>
    <lineage>
        <taxon>Bacteria</taxon>
        <taxon>Pseudomonadati</taxon>
        <taxon>Pseudomonadota</taxon>
        <taxon>Gammaproteobacteria</taxon>
        <taxon>Pasteurellales</taxon>
        <taxon>Pasteurellaceae</taxon>
        <taxon>Vespertiliibacter</taxon>
    </lineage>
</organism>
<protein>
    <recommendedName>
        <fullName evidence="5">DUF5067 domain-containing protein</fullName>
    </recommendedName>
</protein>
<evidence type="ECO:0000256" key="2">
    <source>
        <dbReference type="SAM" id="SignalP"/>
    </source>
</evidence>
<dbReference type="EMBL" id="RKQP01000004">
    <property type="protein sequence ID" value="RPE82719.1"/>
    <property type="molecule type" value="Genomic_DNA"/>
</dbReference>
<dbReference type="AlphaFoldDB" id="A0A3N4VS22"/>
<name>A0A3N4VS22_9PAST</name>